<protein>
    <recommendedName>
        <fullName evidence="3">RING-type E3 ubiquitin transferase</fullName>
        <ecNumber evidence="3">2.3.2.27</ecNumber>
    </recommendedName>
</protein>
<evidence type="ECO:0000259" key="11">
    <source>
        <dbReference type="PROSITE" id="PS50089"/>
    </source>
</evidence>
<feature type="compositionally biased region" description="Polar residues" evidence="10">
    <location>
        <begin position="362"/>
        <end position="375"/>
    </location>
</feature>
<dbReference type="SUPFAM" id="SSF57850">
    <property type="entry name" value="RING/U-box"/>
    <property type="match status" value="1"/>
</dbReference>
<dbReference type="Gene3D" id="3.30.40.10">
    <property type="entry name" value="Zinc/RING finger domain, C3HC4 (zinc finger)"/>
    <property type="match status" value="1"/>
</dbReference>
<evidence type="ECO:0000256" key="5">
    <source>
        <dbReference type="ARBA" id="ARBA00022723"/>
    </source>
</evidence>
<evidence type="ECO:0000256" key="7">
    <source>
        <dbReference type="ARBA" id="ARBA00022786"/>
    </source>
</evidence>
<feature type="compositionally biased region" description="Polar residues" evidence="10">
    <location>
        <begin position="316"/>
        <end position="328"/>
    </location>
</feature>
<gene>
    <name evidence="12" type="ORF">IFM89_036198</name>
</gene>
<dbReference type="GO" id="GO:0010228">
    <property type="term" value="P:vegetative to reproductive phase transition of meristem"/>
    <property type="evidence" value="ECO:0007669"/>
    <property type="project" value="UniProtKB-ARBA"/>
</dbReference>
<feature type="compositionally biased region" description="Low complexity" evidence="10">
    <location>
        <begin position="329"/>
        <end position="356"/>
    </location>
</feature>
<keyword evidence="4" id="KW-0808">Transferase</keyword>
<dbReference type="GO" id="GO:0061630">
    <property type="term" value="F:ubiquitin protein ligase activity"/>
    <property type="evidence" value="ECO:0007669"/>
    <property type="project" value="UniProtKB-EC"/>
</dbReference>
<organism evidence="12 13">
    <name type="scientific">Coptis chinensis</name>
    <dbReference type="NCBI Taxonomy" id="261450"/>
    <lineage>
        <taxon>Eukaryota</taxon>
        <taxon>Viridiplantae</taxon>
        <taxon>Streptophyta</taxon>
        <taxon>Embryophyta</taxon>
        <taxon>Tracheophyta</taxon>
        <taxon>Spermatophyta</taxon>
        <taxon>Magnoliopsida</taxon>
        <taxon>Ranunculales</taxon>
        <taxon>Ranunculaceae</taxon>
        <taxon>Coptidoideae</taxon>
        <taxon>Coptis</taxon>
    </lineage>
</organism>
<feature type="region of interest" description="Disordered" evidence="10">
    <location>
        <begin position="1"/>
        <end position="28"/>
    </location>
</feature>
<feature type="region of interest" description="Disordered" evidence="10">
    <location>
        <begin position="462"/>
        <end position="549"/>
    </location>
</feature>
<evidence type="ECO:0000313" key="12">
    <source>
        <dbReference type="EMBL" id="KAF9623062.1"/>
    </source>
</evidence>
<dbReference type="InterPro" id="IPR013083">
    <property type="entry name" value="Znf_RING/FYVE/PHD"/>
</dbReference>
<keyword evidence="7" id="KW-0833">Ubl conjugation pathway</keyword>
<dbReference type="EMBL" id="JADFTS010000002">
    <property type="protein sequence ID" value="KAF9623062.1"/>
    <property type="molecule type" value="Genomic_DNA"/>
</dbReference>
<feature type="compositionally biased region" description="Polar residues" evidence="10">
    <location>
        <begin position="462"/>
        <end position="474"/>
    </location>
</feature>
<proteinExistence type="predicted"/>
<dbReference type="InterPro" id="IPR045191">
    <property type="entry name" value="MBR1/2-like"/>
</dbReference>
<comment type="catalytic activity">
    <reaction evidence="1">
        <text>S-ubiquitinyl-[E2 ubiquitin-conjugating enzyme]-L-cysteine + [acceptor protein]-L-lysine = [E2 ubiquitin-conjugating enzyme]-L-cysteine + N(6)-ubiquitinyl-[acceptor protein]-L-lysine.</text>
        <dbReference type="EC" id="2.3.2.27"/>
    </reaction>
</comment>
<dbReference type="AlphaFoldDB" id="A0A835MB26"/>
<dbReference type="GO" id="GO:0043161">
    <property type="term" value="P:proteasome-mediated ubiquitin-dependent protein catabolic process"/>
    <property type="evidence" value="ECO:0007669"/>
    <property type="project" value="UniProtKB-ARBA"/>
</dbReference>
<comment type="caution">
    <text evidence="12">The sequence shown here is derived from an EMBL/GenBank/DDBJ whole genome shotgun (WGS) entry which is preliminary data.</text>
</comment>
<keyword evidence="5" id="KW-0479">Metal-binding</keyword>
<feature type="region of interest" description="Disordered" evidence="10">
    <location>
        <begin position="395"/>
        <end position="422"/>
    </location>
</feature>
<evidence type="ECO:0000256" key="4">
    <source>
        <dbReference type="ARBA" id="ARBA00022679"/>
    </source>
</evidence>
<evidence type="ECO:0000256" key="8">
    <source>
        <dbReference type="ARBA" id="ARBA00022833"/>
    </source>
</evidence>
<reference evidence="12 13" key="1">
    <citation type="submission" date="2020-10" db="EMBL/GenBank/DDBJ databases">
        <title>The Coptis chinensis genome and diversification of protoberbering-type alkaloids.</title>
        <authorList>
            <person name="Wang B."/>
            <person name="Shu S."/>
            <person name="Song C."/>
            <person name="Liu Y."/>
        </authorList>
    </citation>
    <scope>NUCLEOTIDE SEQUENCE [LARGE SCALE GENOMIC DNA]</scope>
    <source>
        <strain evidence="12">HL-2020</strain>
        <tissue evidence="12">Leaf</tissue>
    </source>
</reference>
<evidence type="ECO:0000256" key="3">
    <source>
        <dbReference type="ARBA" id="ARBA00012483"/>
    </source>
</evidence>
<accession>A0A835MB26</accession>
<evidence type="ECO:0000313" key="13">
    <source>
        <dbReference type="Proteomes" id="UP000631114"/>
    </source>
</evidence>
<dbReference type="Pfam" id="PF13639">
    <property type="entry name" value="zf-RING_2"/>
    <property type="match status" value="1"/>
</dbReference>
<comment type="pathway">
    <text evidence="2">Protein modification; protein ubiquitination.</text>
</comment>
<evidence type="ECO:0000256" key="1">
    <source>
        <dbReference type="ARBA" id="ARBA00000900"/>
    </source>
</evidence>
<dbReference type="EC" id="2.3.2.27" evidence="3"/>
<evidence type="ECO:0000256" key="2">
    <source>
        <dbReference type="ARBA" id="ARBA00004906"/>
    </source>
</evidence>
<dbReference type="SMART" id="SM00184">
    <property type="entry name" value="RING"/>
    <property type="match status" value="1"/>
</dbReference>
<keyword evidence="8" id="KW-0862">Zinc</keyword>
<sequence>MQGQRSTIDSFPETFELEHGSSSGGTVVDQQLSWNNMLNPVESRLTDCLLPPHDSNFAFSNAVGHEGRSLGGWCLGEASSSENAGNHRSEAKVEHQWPSLNTCAGSGPRLDGRQYEQTNILSLESVNLNLSSNQVTNGPLFMQNFSSPVPQSLNLNEGYSGNSGGRVTEAVVCPPHLYKPGGSGTDQIFYSGGSSNPASASSGSVGYLADESDGRSGCSLDGRRLACKRKALEGVSGQLSLGGNPSCFQQPENSALQALPASYNAATSSSIVTTADNLLEQQNSRLGADISLGSSVHPSLSMAGSVESSQRNFRMRINPSNHDSPQSNLLSIGSGSRHSHSSSHQSSSRLLSFSHSLESRPTVVSTGTPNPSHAMHATTSLQRNVHPAPRYVASGARVGSSSNSLAIPGERSTTREEVNSRSISRNISEHPLFAPSTETRNLLPDPTNWNLVNGHTRAPRNVASTSRVGSSSGVHPSAAPTWLPLQNPPPQHSRRLSEAVRRSLFSSSGPEAAGQGRNFHSLHSGLPASSQEIALPSGPGQQGHHQPYHRSALRMDRQGDGVLGVPLSLRGVAREGRSRLMSEIRNALDAMRRGGEGVRFEELLALEDRIGNVSTGLSEETITKCLKQKKYLSFTIGVPSEVEPCCVCQEEYVDGDDLGRLDCGHDFHSGCIKEWLTHKNLCPICKTTALVT</sequence>
<feature type="domain" description="RING-type" evidence="11">
    <location>
        <begin position="645"/>
        <end position="686"/>
    </location>
</feature>
<evidence type="ECO:0000256" key="10">
    <source>
        <dbReference type="SAM" id="MobiDB-lite"/>
    </source>
</evidence>
<keyword evidence="6 9" id="KW-0863">Zinc-finger</keyword>
<evidence type="ECO:0000256" key="9">
    <source>
        <dbReference type="PROSITE-ProRule" id="PRU00175"/>
    </source>
</evidence>
<feature type="region of interest" description="Disordered" evidence="10">
    <location>
        <begin position="316"/>
        <end position="375"/>
    </location>
</feature>
<evidence type="ECO:0000256" key="6">
    <source>
        <dbReference type="ARBA" id="ARBA00022771"/>
    </source>
</evidence>
<dbReference type="FunFam" id="3.30.40.10:FF:000309">
    <property type="entry name" value="E3 ubiquitin-protein ligase MBR2"/>
    <property type="match status" value="1"/>
</dbReference>
<dbReference type="InterPro" id="IPR001841">
    <property type="entry name" value="Znf_RING"/>
</dbReference>
<name>A0A835MB26_9MAGN</name>
<keyword evidence="13" id="KW-1185">Reference proteome</keyword>
<dbReference type="PANTHER" id="PTHR22937">
    <property type="entry name" value="E3 UBIQUITIN-PROTEIN LIGASE RNF165"/>
    <property type="match status" value="1"/>
</dbReference>
<dbReference type="Proteomes" id="UP000631114">
    <property type="component" value="Unassembled WGS sequence"/>
</dbReference>
<dbReference type="OrthoDB" id="8062037at2759"/>
<dbReference type="PANTHER" id="PTHR22937:SF224">
    <property type="entry name" value="E3 UBIQUITIN-PROTEIN LIGASE MBR1-RELATED"/>
    <property type="match status" value="1"/>
</dbReference>
<dbReference type="GO" id="GO:0008270">
    <property type="term" value="F:zinc ion binding"/>
    <property type="evidence" value="ECO:0007669"/>
    <property type="project" value="UniProtKB-KW"/>
</dbReference>
<dbReference type="PROSITE" id="PS50089">
    <property type="entry name" value="ZF_RING_2"/>
    <property type="match status" value="1"/>
</dbReference>